<evidence type="ECO:0000256" key="1">
    <source>
        <dbReference type="ARBA" id="ARBA00022737"/>
    </source>
</evidence>
<proteinExistence type="predicted"/>
<dbReference type="InterPro" id="IPR019734">
    <property type="entry name" value="TPR_rpt"/>
</dbReference>
<dbReference type="EMBL" id="CP094326">
    <property type="protein sequence ID" value="UNY99677.1"/>
    <property type="molecule type" value="Genomic_DNA"/>
</dbReference>
<evidence type="ECO:0000256" key="4">
    <source>
        <dbReference type="SAM" id="SignalP"/>
    </source>
</evidence>
<dbReference type="PROSITE" id="PS50005">
    <property type="entry name" value="TPR"/>
    <property type="match status" value="1"/>
</dbReference>
<protein>
    <submittedName>
        <fullName evidence="5">Tetratricopeptide repeat protein</fullName>
    </submittedName>
</protein>
<dbReference type="InterPro" id="IPR011990">
    <property type="entry name" value="TPR-like_helical_dom_sf"/>
</dbReference>
<keyword evidence="6" id="KW-1185">Reference proteome</keyword>
<keyword evidence="4" id="KW-0732">Signal</keyword>
<dbReference type="SUPFAM" id="SSF48452">
    <property type="entry name" value="TPR-like"/>
    <property type="match status" value="1"/>
</dbReference>
<organism evidence="5 6">
    <name type="scientific">Zhouia spongiae</name>
    <dbReference type="NCBI Taxonomy" id="2202721"/>
    <lineage>
        <taxon>Bacteria</taxon>
        <taxon>Pseudomonadati</taxon>
        <taxon>Bacteroidota</taxon>
        <taxon>Flavobacteriia</taxon>
        <taxon>Flavobacteriales</taxon>
        <taxon>Flavobacteriaceae</taxon>
        <taxon>Zhouia</taxon>
    </lineage>
</organism>
<name>A0ABY3YQ25_9FLAO</name>
<dbReference type="RefSeq" id="WP_242938050.1">
    <property type="nucleotide sequence ID" value="NZ_CP094326.1"/>
</dbReference>
<dbReference type="Pfam" id="PF13181">
    <property type="entry name" value="TPR_8"/>
    <property type="match status" value="2"/>
</dbReference>
<reference evidence="5 6" key="1">
    <citation type="journal article" date="2018" name="Int. J. Syst. Evol. Microbiol.">
        <title>Zhouia spongiae sp. nov., isolated from a marine sponge.</title>
        <authorList>
            <person name="Zhuang L."/>
            <person name="Lin B."/>
            <person name="Qin F."/>
            <person name="Luo L."/>
        </authorList>
    </citation>
    <scope>NUCLEOTIDE SEQUENCE [LARGE SCALE GENOMIC DNA]</scope>
    <source>
        <strain evidence="5 6">HN-Y44</strain>
    </source>
</reference>
<evidence type="ECO:0000313" key="5">
    <source>
        <dbReference type="EMBL" id="UNY99677.1"/>
    </source>
</evidence>
<evidence type="ECO:0000256" key="2">
    <source>
        <dbReference type="ARBA" id="ARBA00022803"/>
    </source>
</evidence>
<feature type="signal peptide" evidence="4">
    <location>
        <begin position="1"/>
        <end position="22"/>
    </location>
</feature>
<evidence type="ECO:0000313" key="6">
    <source>
        <dbReference type="Proteomes" id="UP000829476"/>
    </source>
</evidence>
<feature type="repeat" description="TPR" evidence="3">
    <location>
        <begin position="73"/>
        <end position="106"/>
    </location>
</feature>
<keyword evidence="1" id="KW-0677">Repeat</keyword>
<keyword evidence="2 3" id="KW-0802">TPR repeat</keyword>
<accession>A0ABY3YQ25</accession>
<dbReference type="Proteomes" id="UP000829476">
    <property type="component" value="Chromosome"/>
</dbReference>
<dbReference type="Gene3D" id="1.25.40.10">
    <property type="entry name" value="Tetratricopeptide repeat domain"/>
    <property type="match status" value="2"/>
</dbReference>
<dbReference type="InterPro" id="IPR051685">
    <property type="entry name" value="Ycf3/AcsC/BcsC/TPR_MFPF"/>
</dbReference>
<dbReference type="PANTHER" id="PTHR44943:SF8">
    <property type="entry name" value="TPR REPEAT-CONTAINING PROTEIN MJ0263"/>
    <property type="match status" value="1"/>
</dbReference>
<sequence>MKHYLKIATLFAGIFFLQLTTAQEEVNADTTNEIVEDEFQEHFYEAMKQRGIENFDRAVTHLLKCKEIAPENLVIDFELGKNYTDLKQYERAVSYLEPIVNSNPDNIWYLEALLKVYERQRNAEKAIELAVKLAEKKPYFKQNLAFLYSQTGRYKEVLTLIDELEEMYGQSYLLDSLRGHLNSVLEQNDTSEDRQEEGGVEAPGDIDQAIIEMYGLIKVESYADLLSMATQTLENYPSHPEAYYCKGVALNGLKRHEEAVEYLEMGLNYIIDDMKLQNNIYKQLVLAYKALGNVKKENQYKSKLNG</sequence>
<dbReference type="SMART" id="SM00028">
    <property type="entry name" value="TPR"/>
    <property type="match status" value="3"/>
</dbReference>
<evidence type="ECO:0000256" key="3">
    <source>
        <dbReference type="PROSITE-ProRule" id="PRU00339"/>
    </source>
</evidence>
<feature type="chain" id="PRO_5045582367" evidence="4">
    <location>
        <begin position="23"/>
        <end position="306"/>
    </location>
</feature>
<gene>
    <name evidence="5" type="ORF">MQE36_04850</name>
</gene>
<dbReference type="PANTHER" id="PTHR44943">
    <property type="entry name" value="CELLULOSE SYNTHASE OPERON PROTEIN C"/>
    <property type="match status" value="1"/>
</dbReference>